<dbReference type="EMBL" id="JANVFT010000102">
    <property type="protein sequence ID" value="KAJ4468075.1"/>
    <property type="molecule type" value="Genomic_DNA"/>
</dbReference>
<sequence length="265" mass="31041">MPLTYLQQPFENSWVQTDRGIDEDIHDASFSRYLHISLRTKFLWHFVPTFASVQGTEFEQPFLIHASAIWASHWPEDTTYGEKPVHNRTALMKRVIYPPGFSSGDFDIGDMELHLGVDKYEAQANKRDQVARATLHNFFFDNIQTYQRALHGYPEHEAQKMWYQMKNSIHNFLLQAVTRFSRNIVSYGLPALAWQSSLDEAVLFWDLHNHLPVLFHQEYLSWPRYRYLTGVPEDGPHRLLTWEYPLMDSTSMAGTMAIPPPWLPL</sequence>
<gene>
    <name evidence="1" type="ORF">C8R41DRAFT_925468</name>
</gene>
<reference evidence="1" key="1">
    <citation type="submission" date="2022-08" db="EMBL/GenBank/DDBJ databases">
        <title>A Global Phylogenomic Analysis of the Shiitake Genus Lentinula.</title>
        <authorList>
            <consortium name="DOE Joint Genome Institute"/>
            <person name="Sierra-Patev S."/>
            <person name="Min B."/>
            <person name="Naranjo-Ortiz M."/>
            <person name="Looney B."/>
            <person name="Konkel Z."/>
            <person name="Slot J.C."/>
            <person name="Sakamoto Y."/>
            <person name="Steenwyk J.L."/>
            <person name="Rokas A."/>
            <person name="Carro J."/>
            <person name="Camarero S."/>
            <person name="Ferreira P."/>
            <person name="Molpeceres G."/>
            <person name="Ruiz-Duenas F.J."/>
            <person name="Serrano A."/>
            <person name="Henrissat B."/>
            <person name="Drula E."/>
            <person name="Hughes K.W."/>
            <person name="Mata J.L."/>
            <person name="Ishikawa N.K."/>
            <person name="Vargas-Isla R."/>
            <person name="Ushijima S."/>
            <person name="Smith C.A."/>
            <person name="Ahrendt S."/>
            <person name="Andreopoulos W."/>
            <person name="He G."/>
            <person name="Labutti K."/>
            <person name="Lipzen A."/>
            <person name="Ng V."/>
            <person name="Riley R."/>
            <person name="Sandor L."/>
            <person name="Barry K."/>
            <person name="Martinez A.T."/>
            <person name="Xiao Y."/>
            <person name="Gibbons J.G."/>
            <person name="Terashima K."/>
            <person name="Grigoriev I.V."/>
            <person name="Hibbett D.S."/>
        </authorList>
    </citation>
    <scope>NUCLEOTIDE SEQUENCE</scope>
    <source>
        <strain evidence="1">RHP3577 ss4</strain>
    </source>
</reference>
<name>A0ABQ8V0J9_9AGAR</name>
<evidence type="ECO:0000313" key="1">
    <source>
        <dbReference type="EMBL" id="KAJ4468075.1"/>
    </source>
</evidence>
<comment type="caution">
    <text evidence="1">The sequence shown here is derived from an EMBL/GenBank/DDBJ whole genome shotgun (WGS) entry which is preliminary data.</text>
</comment>
<protein>
    <submittedName>
        <fullName evidence="1">Uncharacterized protein</fullName>
    </submittedName>
</protein>
<dbReference type="Proteomes" id="UP001150217">
    <property type="component" value="Unassembled WGS sequence"/>
</dbReference>
<proteinExistence type="predicted"/>
<keyword evidence="2" id="KW-1185">Reference proteome</keyword>
<organism evidence="1 2">
    <name type="scientific">Lentinula lateritia</name>
    <dbReference type="NCBI Taxonomy" id="40482"/>
    <lineage>
        <taxon>Eukaryota</taxon>
        <taxon>Fungi</taxon>
        <taxon>Dikarya</taxon>
        <taxon>Basidiomycota</taxon>
        <taxon>Agaricomycotina</taxon>
        <taxon>Agaricomycetes</taxon>
        <taxon>Agaricomycetidae</taxon>
        <taxon>Agaricales</taxon>
        <taxon>Marasmiineae</taxon>
        <taxon>Omphalotaceae</taxon>
        <taxon>Lentinula</taxon>
    </lineage>
</organism>
<accession>A0ABQ8V0J9</accession>
<evidence type="ECO:0000313" key="2">
    <source>
        <dbReference type="Proteomes" id="UP001150217"/>
    </source>
</evidence>